<name>A0A1D1UNH7_RAMVA</name>
<dbReference type="Proteomes" id="UP000186922">
    <property type="component" value="Unassembled WGS sequence"/>
</dbReference>
<dbReference type="PROSITE" id="PS50283">
    <property type="entry name" value="NA_SOLUT_SYMP_3"/>
    <property type="match status" value="1"/>
</dbReference>
<dbReference type="AlphaFoldDB" id="A0A1D1UNH7"/>
<keyword evidence="9" id="KW-1185">Reference proteome</keyword>
<evidence type="ECO:0000256" key="5">
    <source>
        <dbReference type="ARBA" id="ARBA00022989"/>
    </source>
</evidence>
<dbReference type="GO" id="GO:0015204">
    <property type="term" value="F:urea transmembrane transporter activity"/>
    <property type="evidence" value="ECO:0007669"/>
    <property type="project" value="InterPro"/>
</dbReference>
<evidence type="ECO:0000256" key="2">
    <source>
        <dbReference type="ARBA" id="ARBA00006434"/>
    </source>
</evidence>
<dbReference type="PANTHER" id="PTHR46154:SF4">
    <property type="entry name" value="UREA ACTIVE TRANSPORTER"/>
    <property type="match status" value="1"/>
</dbReference>
<dbReference type="Gene3D" id="1.20.1730.10">
    <property type="entry name" value="Sodium/glucose cotransporter"/>
    <property type="match status" value="1"/>
</dbReference>
<evidence type="ECO:0000313" key="8">
    <source>
        <dbReference type="EMBL" id="GAU91254.1"/>
    </source>
</evidence>
<dbReference type="InterPro" id="IPR031155">
    <property type="entry name" value="DUR"/>
</dbReference>
<dbReference type="STRING" id="947166.A0A1D1UNH7"/>
<accession>A0A1D1UNH7</accession>
<feature type="transmembrane region" description="Helical" evidence="7">
    <location>
        <begin position="258"/>
        <end position="279"/>
    </location>
</feature>
<dbReference type="EMBL" id="BDGG01000002">
    <property type="protein sequence ID" value="GAU91254.1"/>
    <property type="molecule type" value="Genomic_DNA"/>
</dbReference>
<evidence type="ECO:0000313" key="9">
    <source>
        <dbReference type="Proteomes" id="UP000186922"/>
    </source>
</evidence>
<sequence length="289" mass="30485">MLIRAYAYKDQNSAETAFDAGGSISGGLTGATIVAQWTWAATLLQSSNVASKNGPAGAFWYAAGAAIQILLFAILAVQLRVRAPGAKTYLRVLHSRFGVRTHKVYVVFAFATNLIVTAMLMAGGAAVTNALVKDCSIALASAAVAAIVACYTLVGGMGALFYVSYFCGGIILIVILYFAAQVFYVPSVHSPIGSISSVYELISCLSGPDGNQDGAYNTFSSQSAFIFGIINIVGNFATVFVDQSYWQIAASAKPRQVVYGYLMGGLVWFAVPFGMSTSISDKSFSQVQL</sequence>
<keyword evidence="4 7" id="KW-0812">Transmembrane</keyword>
<evidence type="ECO:0000256" key="6">
    <source>
        <dbReference type="ARBA" id="ARBA00023136"/>
    </source>
</evidence>
<dbReference type="InterPro" id="IPR038377">
    <property type="entry name" value="Na/Glc_symporter_sf"/>
</dbReference>
<evidence type="ECO:0000256" key="4">
    <source>
        <dbReference type="ARBA" id="ARBA00022692"/>
    </source>
</evidence>
<keyword evidence="3" id="KW-0813">Transport</keyword>
<feature type="transmembrane region" description="Helical" evidence="7">
    <location>
        <begin position="161"/>
        <end position="184"/>
    </location>
</feature>
<protein>
    <submittedName>
        <fullName evidence="8">Uncharacterized protein</fullName>
    </submittedName>
</protein>
<gene>
    <name evidence="8" type="primary">RvY_03547</name>
    <name evidence="8" type="synonym">RvY_03547.1</name>
    <name evidence="8" type="ORF">RvY_03547-1</name>
</gene>
<evidence type="ECO:0000256" key="1">
    <source>
        <dbReference type="ARBA" id="ARBA00004141"/>
    </source>
</evidence>
<dbReference type="GO" id="GO:0005886">
    <property type="term" value="C:plasma membrane"/>
    <property type="evidence" value="ECO:0007669"/>
    <property type="project" value="TreeGrafter"/>
</dbReference>
<feature type="transmembrane region" description="Helical" evidence="7">
    <location>
        <begin position="58"/>
        <end position="83"/>
    </location>
</feature>
<feature type="transmembrane region" description="Helical" evidence="7">
    <location>
        <begin position="104"/>
        <end position="125"/>
    </location>
</feature>
<evidence type="ECO:0000256" key="3">
    <source>
        <dbReference type="ARBA" id="ARBA00022448"/>
    </source>
</evidence>
<organism evidence="8 9">
    <name type="scientific">Ramazzottius varieornatus</name>
    <name type="common">Water bear</name>
    <name type="synonym">Tardigrade</name>
    <dbReference type="NCBI Taxonomy" id="947166"/>
    <lineage>
        <taxon>Eukaryota</taxon>
        <taxon>Metazoa</taxon>
        <taxon>Ecdysozoa</taxon>
        <taxon>Tardigrada</taxon>
        <taxon>Eutardigrada</taxon>
        <taxon>Parachela</taxon>
        <taxon>Hypsibioidea</taxon>
        <taxon>Ramazzottiidae</taxon>
        <taxon>Ramazzottius</taxon>
    </lineage>
</organism>
<feature type="transmembrane region" description="Helical" evidence="7">
    <location>
        <begin position="137"/>
        <end position="154"/>
    </location>
</feature>
<evidence type="ECO:0000256" key="7">
    <source>
        <dbReference type="SAM" id="Phobius"/>
    </source>
</evidence>
<comment type="caution">
    <text evidence="8">The sequence shown here is derived from an EMBL/GenBank/DDBJ whole genome shotgun (WGS) entry which is preliminary data.</text>
</comment>
<dbReference type="InterPro" id="IPR001734">
    <property type="entry name" value="Na/solute_symporter"/>
</dbReference>
<comment type="similarity">
    <text evidence="2">Belongs to the sodium:solute symporter (SSF) (TC 2.A.21) family.</text>
</comment>
<comment type="subcellular location">
    <subcellularLocation>
        <location evidence="1">Membrane</location>
        <topology evidence="1">Multi-pass membrane protein</topology>
    </subcellularLocation>
</comment>
<feature type="transmembrane region" description="Helical" evidence="7">
    <location>
        <begin position="224"/>
        <end position="246"/>
    </location>
</feature>
<keyword evidence="6 7" id="KW-0472">Membrane</keyword>
<dbReference type="PANTHER" id="PTHR46154">
    <property type="match status" value="1"/>
</dbReference>
<dbReference type="OrthoDB" id="10049971at2759"/>
<reference evidence="8 9" key="1">
    <citation type="journal article" date="2016" name="Nat. Commun.">
        <title>Extremotolerant tardigrade genome and improved radiotolerance of human cultured cells by tardigrade-unique protein.</title>
        <authorList>
            <person name="Hashimoto T."/>
            <person name="Horikawa D.D."/>
            <person name="Saito Y."/>
            <person name="Kuwahara H."/>
            <person name="Kozuka-Hata H."/>
            <person name="Shin-I T."/>
            <person name="Minakuchi Y."/>
            <person name="Ohishi K."/>
            <person name="Motoyama A."/>
            <person name="Aizu T."/>
            <person name="Enomoto A."/>
            <person name="Kondo K."/>
            <person name="Tanaka S."/>
            <person name="Hara Y."/>
            <person name="Koshikawa S."/>
            <person name="Sagara H."/>
            <person name="Miura T."/>
            <person name="Yokobori S."/>
            <person name="Miyagawa K."/>
            <person name="Suzuki Y."/>
            <person name="Kubo T."/>
            <person name="Oyama M."/>
            <person name="Kohara Y."/>
            <person name="Fujiyama A."/>
            <person name="Arakawa K."/>
            <person name="Katayama T."/>
            <person name="Toyoda A."/>
            <person name="Kunieda T."/>
        </authorList>
    </citation>
    <scope>NUCLEOTIDE SEQUENCE [LARGE SCALE GENOMIC DNA]</scope>
    <source>
        <strain evidence="8 9">YOKOZUNA-1</strain>
    </source>
</reference>
<proteinExistence type="inferred from homology"/>
<keyword evidence="5 7" id="KW-1133">Transmembrane helix</keyword>